<evidence type="ECO:0000256" key="2">
    <source>
        <dbReference type="ARBA" id="ARBA00023015"/>
    </source>
</evidence>
<dbReference type="RefSeq" id="WP_323691859.1">
    <property type="nucleotide sequence ID" value="NZ_CP116341.1"/>
</dbReference>
<dbReference type="InterPro" id="IPR036388">
    <property type="entry name" value="WH-like_DNA-bd_sf"/>
</dbReference>
<dbReference type="Pfam" id="PF03466">
    <property type="entry name" value="LysR_substrate"/>
    <property type="match status" value="1"/>
</dbReference>
<dbReference type="PANTHER" id="PTHR30126">
    <property type="entry name" value="HTH-TYPE TRANSCRIPTIONAL REGULATOR"/>
    <property type="match status" value="1"/>
</dbReference>
<dbReference type="InterPro" id="IPR000847">
    <property type="entry name" value="LysR_HTH_N"/>
</dbReference>
<dbReference type="Gene3D" id="1.10.10.10">
    <property type="entry name" value="Winged helix-like DNA-binding domain superfamily/Winged helix DNA-binding domain"/>
    <property type="match status" value="1"/>
</dbReference>
<feature type="domain" description="HTH lysR-type" evidence="5">
    <location>
        <begin position="1"/>
        <end position="57"/>
    </location>
</feature>
<dbReference type="PRINTS" id="PR00039">
    <property type="entry name" value="HTHLYSR"/>
</dbReference>
<evidence type="ECO:0000256" key="1">
    <source>
        <dbReference type="ARBA" id="ARBA00009437"/>
    </source>
</evidence>
<evidence type="ECO:0000259" key="5">
    <source>
        <dbReference type="PROSITE" id="PS50931"/>
    </source>
</evidence>
<accession>A0ABZ0KUW3</accession>
<dbReference type="Proteomes" id="UP001303532">
    <property type="component" value="Chromosome"/>
</dbReference>
<dbReference type="Pfam" id="PF00126">
    <property type="entry name" value="HTH_1"/>
    <property type="match status" value="1"/>
</dbReference>
<keyword evidence="2" id="KW-0805">Transcription regulation</keyword>
<dbReference type="CDD" id="cd08420">
    <property type="entry name" value="PBP2_CysL_like"/>
    <property type="match status" value="1"/>
</dbReference>
<keyword evidence="7" id="KW-1185">Reference proteome</keyword>
<evidence type="ECO:0000313" key="6">
    <source>
        <dbReference type="EMBL" id="WOV84202.1"/>
    </source>
</evidence>
<dbReference type="InterPro" id="IPR036390">
    <property type="entry name" value="WH_DNA-bd_sf"/>
</dbReference>
<keyword evidence="4" id="KW-0804">Transcription</keyword>
<evidence type="ECO:0000256" key="3">
    <source>
        <dbReference type="ARBA" id="ARBA00023125"/>
    </source>
</evidence>
<name>A0ABZ0KUW3_9BACL</name>
<evidence type="ECO:0000313" key="7">
    <source>
        <dbReference type="Proteomes" id="UP001303532"/>
    </source>
</evidence>
<dbReference type="PANTHER" id="PTHR30126:SF39">
    <property type="entry name" value="HTH-TYPE TRANSCRIPTIONAL REGULATOR CYSL"/>
    <property type="match status" value="1"/>
</dbReference>
<protein>
    <submittedName>
        <fullName evidence="6">LysR family transcriptional regulator</fullName>
    </submittedName>
</protein>
<organism evidence="6 7">
    <name type="scientific">Sporosarcina jeotgali</name>
    <dbReference type="NCBI Taxonomy" id="3020056"/>
    <lineage>
        <taxon>Bacteria</taxon>
        <taxon>Bacillati</taxon>
        <taxon>Bacillota</taxon>
        <taxon>Bacilli</taxon>
        <taxon>Bacillales</taxon>
        <taxon>Caryophanaceae</taxon>
        <taxon>Sporosarcina</taxon>
    </lineage>
</organism>
<dbReference type="EMBL" id="CP116341">
    <property type="protein sequence ID" value="WOV84202.1"/>
    <property type="molecule type" value="Genomic_DNA"/>
</dbReference>
<comment type="similarity">
    <text evidence="1">Belongs to the LysR transcriptional regulatory family.</text>
</comment>
<sequence length="304" mass="34457">MDQSLNVFVTVAEKKNFSRAAEELHMTQPAVSQYIRSLEETMDVRLLERTNKYVRLTKAGEIVYHHAKEIVGLYGRMHHLVNDLSHEASGQLSIGASYTFGEYVLPHILARLLEIYPLIKPDVRIGNTAEIADLIMSRQLDVGIVEGRFKENRQLTAQAFAEDQMILIASAKHPLTLKEGAINWQRLAEQTWIIREEGSGTREAVEAVFDRYSISPVRSMQFSSTQPIKEAVEAGLGISLLSKWAVQKEIRYGDLVQLPVEGLPFIRQFSIVTSSQYQTKALKVFLELLLNNRELTLFRKSNGI</sequence>
<dbReference type="SUPFAM" id="SSF46785">
    <property type="entry name" value="Winged helix' DNA-binding domain"/>
    <property type="match status" value="1"/>
</dbReference>
<gene>
    <name evidence="6" type="ORF">PGH26_15255</name>
</gene>
<keyword evidence="3" id="KW-0238">DNA-binding</keyword>
<dbReference type="InterPro" id="IPR005119">
    <property type="entry name" value="LysR_subst-bd"/>
</dbReference>
<reference evidence="6 7" key="1">
    <citation type="submission" date="2023-01" db="EMBL/GenBank/DDBJ databases">
        <title>Sporosarcina sp. nov., isolated from Korean tranditional fermented seafood 'Jeotgal'.</title>
        <authorList>
            <person name="Yang A.-I."/>
        </authorList>
    </citation>
    <scope>NUCLEOTIDE SEQUENCE [LARGE SCALE GENOMIC DNA]</scope>
    <source>
        <strain evidence="6 7">B2O-1</strain>
    </source>
</reference>
<evidence type="ECO:0000256" key="4">
    <source>
        <dbReference type="ARBA" id="ARBA00023163"/>
    </source>
</evidence>
<dbReference type="PROSITE" id="PS50931">
    <property type="entry name" value="HTH_LYSR"/>
    <property type="match status" value="1"/>
</dbReference>
<dbReference type="Gene3D" id="3.40.190.10">
    <property type="entry name" value="Periplasmic binding protein-like II"/>
    <property type="match status" value="2"/>
</dbReference>
<proteinExistence type="inferred from homology"/>
<dbReference type="SUPFAM" id="SSF53850">
    <property type="entry name" value="Periplasmic binding protein-like II"/>
    <property type="match status" value="1"/>
</dbReference>